<dbReference type="Pfam" id="PF01138">
    <property type="entry name" value="RNase_PH"/>
    <property type="match status" value="1"/>
</dbReference>
<keyword evidence="6" id="KW-0271">Exosome</keyword>
<dbReference type="GO" id="GO:0016075">
    <property type="term" value="P:rRNA catabolic process"/>
    <property type="evidence" value="ECO:0007669"/>
    <property type="project" value="TreeGrafter"/>
</dbReference>
<dbReference type="CDD" id="cd11369">
    <property type="entry name" value="RNase_PH_RRP43"/>
    <property type="match status" value="1"/>
</dbReference>
<dbReference type="GO" id="GO:0034473">
    <property type="term" value="P:U1 snRNA 3'-end processing"/>
    <property type="evidence" value="ECO:0007669"/>
    <property type="project" value="TreeGrafter"/>
</dbReference>
<comment type="subcellular location">
    <subcellularLocation>
        <location evidence="1">Cytoplasm</location>
    </subcellularLocation>
    <subcellularLocation>
        <location evidence="2">Nucleus</location>
        <location evidence="2">Nucleolus</location>
    </subcellularLocation>
</comment>
<evidence type="ECO:0000313" key="12">
    <source>
        <dbReference type="EMBL" id="KAK2567759.1"/>
    </source>
</evidence>
<dbReference type="Gene3D" id="3.30.230.70">
    <property type="entry name" value="GHMP Kinase, N-terminal domain"/>
    <property type="match status" value="1"/>
</dbReference>
<proteinExistence type="inferred from homology"/>
<dbReference type="EMBL" id="JARQWQ010000013">
    <property type="protein sequence ID" value="KAK2567759.1"/>
    <property type="molecule type" value="Genomic_DNA"/>
</dbReference>
<dbReference type="InterPro" id="IPR027408">
    <property type="entry name" value="PNPase/RNase_PH_dom_sf"/>
</dbReference>
<evidence type="ECO:0000259" key="10">
    <source>
        <dbReference type="Pfam" id="PF01138"/>
    </source>
</evidence>
<dbReference type="SUPFAM" id="SSF54211">
    <property type="entry name" value="Ribosomal protein S5 domain 2-like"/>
    <property type="match status" value="1"/>
</dbReference>
<evidence type="ECO:0000256" key="8">
    <source>
        <dbReference type="ARBA" id="ARBA00023242"/>
    </source>
</evidence>
<evidence type="ECO:0000256" key="9">
    <source>
        <dbReference type="ARBA" id="ARBA00030617"/>
    </source>
</evidence>
<evidence type="ECO:0000256" key="2">
    <source>
        <dbReference type="ARBA" id="ARBA00004604"/>
    </source>
</evidence>
<dbReference type="FunFam" id="3.30.230.70:FF:000017">
    <property type="entry name" value="Exosome complex component Rrp42"/>
    <property type="match status" value="1"/>
</dbReference>
<evidence type="ECO:0000256" key="1">
    <source>
        <dbReference type="ARBA" id="ARBA00004496"/>
    </source>
</evidence>
<keyword evidence="5" id="KW-0698">rRNA processing</keyword>
<dbReference type="GO" id="GO:0000467">
    <property type="term" value="P:exonucleolytic trimming to generate mature 3'-end of 5.8S rRNA from tricistronic rRNA transcript (SSU-rRNA, 5.8S rRNA, LSU-rRNA)"/>
    <property type="evidence" value="ECO:0007669"/>
    <property type="project" value="TreeGrafter"/>
</dbReference>
<keyword evidence="8" id="KW-0539">Nucleus</keyword>
<sequence>MARGQSITVLLRCDLLSQLGAMIDRKGELNIAGTIGRKKPEKYQGFTGIRTRDLRDVDCEKHSSNPLRKYRKEDVRPDGRTLMEFRKTILNVGSISTAEGSALVKLGNTTVVCGVKAEFAVPSAEKPSHGYLVPNVDLPPLCSSRFRPGPPNEQAQVLSQFVADAISNCEPIDLKDLCIAEGKLCWVLYVDIVCLSYDGNITDAALIAAVAALKNTQLYAVTINEESQVPEPSETREISLTLKQHPVAATFGIFDDSVLFADPTDEEEALLTGIVTIVVTDDEKIGSVHKPGGSPLPDHKLQECFKKAITRGKEIRDLIHTACLDIDR</sequence>
<dbReference type="GO" id="GO:0034476">
    <property type="term" value="P:U5 snRNA 3'-end processing"/>
    <property type="evidence" value="ECO:0007669"/>
    <property type="project" value="TreeGrafter"/>
</dbReference>
<reference evidence="12" key="2">
    <citation type="journal article" date="2023" name="Science">
        <title>Genomic signatures of disease resistance in endangered staghorn corals.</title>
        <authorList>
            <person name="Vollmer S.V."/>
            <person name="Selwyn J.D."/>
            <person name="Despard B.A."/>
            <person name="Roesel C.L."/>
        </authorList>
    </citation>
    <scope>NUCLEOTIDE SEQUENCE</scope>
    <source>
        <strain evidence="12">K2</strain>
    </source>
</reference>
<dbReference type="SUPFAM" id="SSF55666">
    <property type="entry name" value="Ribonuclease PH domain 2-like"/>
    <property type="match status" value="1"/>
</dbReference>
<evidence type="ECO:0000259" key="11">
    <source>
        <dbReference type="Pfam" id="PF03725"/>
    </source>
</evidence>
<dbReference type="Proteomes" id="UP001249851">
    <property type="component" value="Unassembled WGS sequence"/>
</dbReference>
<comment type="caution">
    <text evidence="12">The sequence shown here is derived from an EMBL/GenBank/DDBJ whole genome shotgun (WGS) entry which is preliminary data.</text>
</comment>
<feature type="domain" description="Exoribonuclease phosphorolytic" evidence="11">
    <location>
        <begin position="246"/>
        <end position="309"/>
    </location>
</feature>
<gene>
    <name evidence="12" type="ORF">P5673_007627</name>
</gene>
<dbReference type="InterPro" id="IPR033196">
    <property type="entry name" value="Rrp43"/>
</dbReference>
<evidence type="ECO:0000256" key="3">
    <source>
        <dbReference type="ARBA" id="ARBA00006678"/>
    </source>
</evidence>
<dbReference type="PANTHER" id="PTHR11097:SF9">
    <property type="entry name" value="EXOSOME COMPLEX COMPONENT RRP43"/>
    <property type="match status" value="1"/>
</dbReference>
<dbReference type="AlphaFoldDB" id="A0AAD9QUP9"/>
<evidence type="ECO:0000256" key="7">
    <source>
        <dbReference type="ARBA" id="ARBA00022884"/>
    </source>
</evidence>
<feature type="domain" description="Exoribonuclease phosphorolytic" evidence="10">
    <location>
        <begin position="84"/>
        <end position="217"/>
    </location>
</feature>
<dbReference type="InterPro" id="IPR036345">
    <property type="entry name" value="ExoRNase_PH_dom2_sf"/>
</dbReference>
<accession>A0AAD9QUP9</accession>
<dbReference type="InterPro" id="IPR015847">
    <property type="entry name" value="ExoRNase_PH_dom2"/>
</dbReference>
<evidence type="ECO:0000256" key="4">
    <source>
        <dbReference type="ARBA" id="ARBA00022490"/>
    </source>
</evidence>
<dbReference type="GO" id="GO:0071028">
    <property type="term" value="P:nuclear mRNA surveillance"/>
    <property type="evidence" value="ECO:0007669"/>
    <property type="project" value="TreeGrafter"/>
</dbReference>
<organism evidence="12 13">
    <name type="scientific">Acropora cervicornis</name>
    <name type="common">Staghorn coral</name>
    <dbReference type="NCBI Taxonomy" id="6130"/>
    <lineage>
        <taxon>Eukaryota</taxon>
        <taxon>Metazoa</taxon>
        <taxon>Cnidaria</taxon>
        <taxon>Anthozoa</taxon>
        <taxon>Hexacorallia</taxon>
        <taxon>Scleractinia</taxon>
        <taxon>Astrocoeniina</taxon>
        <taxon>Acroporidae</taxon>
        <taxon>Acropora</taxon>
    </lineage>
</organism>
<dbReference type="InterPro" id="IPR020568">
    <property type="entry name" value="Ribosomal_Su5_D2-typ_SF"/>
</dbReference>
<dbReference type="GO" id="GO:0000176">
    <property type="term" value="C:nuclear exosome (RNase complex)"/>
    <property type="evidence" value="ECO:0007669"/>
    <property type="project" value="TreeGrafter"/>
</dbReference>
<reference evidence="12" key="1">
    <citation type="journal article" date="2023" name="G3 (Bethesda)">
        <title>Whole genome assembly and annotation of the endangered Caribbean coral Acropora cervicornis.</title>
        <authorList>
            <person name="Selwyn J.D."/>
            <person name="Vollmer S.V."/>
        </authorList>
    </citation>
    <scope>NUCLEOTIDE SEQUENCE</scope>
    <source>
        <strain evidence="12">K2</strain>
    </source>
</reference>
<dbReference type="GO" id="GO:0000177">
    <property type="term" value="C:cytoplasmic exosome (RNase complex)"/>
    <property type="evidence" value="ECO:0007669"/>
    <property type="project" value="TreeGrafter"/>
</dbReference>
<evidence type="ECO:0000256" key="6">
    <source>
        <dbReference type="ARBA" id="ARBA00022835"/>
    </source>
</evidence>
<evidence type="ECO:0000256" key="5">
    <source>
        <dbReference type="ARBA" id="ARBA00022552"/>
    </source>
</evidence>
<dbReference type="Pfam" id="PF03725">
    <property type="entry name" value="RNase_PH_C"/>
    <property type="match status" value="1"/>
</dbReference>
<protein>
    <recommendedName>
        <fullName evidence="9">Ribosomal RNA-processing protein 43</fullName>
    </recommendedName>
</protein>
<keyword evidence="13" id="KW-1185">Reference proteome</keyword>
<comment type="similarity">
    <text evidence="3">Belongs to the RNase PH family.</text>
</comment>
<dbReference type="GO" id="GO:0035925">
    <property type="term" value="F:mRNA 3'-UTR AU-rich region binding"/>
    <property type="evidence" value="ECO:0007669"/>
    <property type="project" value="TreeGrafter"/>
</dbReference>
<dbReference type="InterPro" id="IPR050590">
    <property type="entry name" value="Exosome_comp_Rrp42_subfam"/>
</dbReference>
<dbReference type="GO" id="GO:0034475">
    <property type="term" value="P:U4 snRNA 3'-end processing"/>
    <property type="evidence" value="ECO:0007669"/>
    <property type="project" value="TreeGrafter"/>
</dbReference>
<dbReference type="GO" id="GO:0071038">
    <property type="term" value="P:TRAMP-dependent tRNA surveillance pathway"/>
    <property type="evidence" value="ECO:0007669"/>
    <property type="project" value="TreeGrafter"/>
</dbReference>
<dbReference type="InterPro" id="IPR001247">
    <property type="entry name" value="ExoRNase_PH_dom1"/>
</dbReference>
<dbReference type="GO" id="GO:0005730">
    <property type="term" value="C:nucleolus"/>
    <property type="evidence" value="ECO:0007669"/>
    <property type="project" value="UniProtKB-SubCell"/>
</dbReference>
<name>A0AAD9QUP9_ACRCE</name>
<keyword evidence="4" id="KW-0963">Cytoplasm</keyword>
<dbReference type="PANTHER" id="PTHR11097">
    <property type="entry name" value="EXOSOME COMPLEX EXONUCLEASE RIBOSOMAL RNA PROCESSING PROTEIN"/>
    <property type="match status" value="1"/>
</dbReference>
<dbReference type="GO" id="GO:0071035">
    <property type="term" value="P:nuclear polyadenylation-dependent rRNA catabolic process"/>
    <property type="evidence" value="ECO:0007669"/>
    <property type="project" value="TreeGrafter"/>
</dbReference>
<evidence type="ECO:0000313" key="13">
    <source>
        <dbReference type="Proteomes" id="UP001249851"/>
    </source>
</evidence>
<keyword evidence="7" id="KW-0694">RNA-binding</keyword>